<comment type="function">
    <text evidence="7">This enzyme is involved in nucleotide metabolism: it produces dUMP, the immediate precursor of thymidine nucleotides and it decreases the intracellular concentration of dUTP so that uracil cannot be incorporated into DNA.</text>
</comment>
<comment type="catalytic activity">
    <reaction evidence="6 7">
        <text>dUTP + H2O = dUMP + diphosphate + H(+)</text>
        <dbReference type="Rhea" id="RHEA:10248"/>
        <dbReference type="ChEBI" id="CHEBI:15377"/>
        <dbReference type="ChEBI" id="CHEBI:15378"/>
        <dbReference type="ChEBI" id="CHEBI:33019"/>
        <dbReference type="ChEBI" id="CHEBI:61555"/>
        <dbReference type="ChEBI" id="CHEBI:246422"/>
        <dbReference type="EC" id="3.6.1.23"/>
    </reaction>
</comment>
<gene>
    <name evidence="7" type="primary">dut</name>
    <name evidence="9" type="ORF">FYJ65_01260</name>
</gene>
<dbReference type="Gene3D" id="2.70.40.10">
    <property type="match status" value="1"/>
</dbReference>
<evidence type="ECO:0000256" key="2">
    <source>
        <dbReference type="ARBA" id="ARBA00022723"/>
    </source>
</evidence>
<dbReference type="GO" id="GO:0006226">
    <property type="term" value="P:dUMP biosynthetic process"/>
    <property type="evidence" value="ECO:0007669"/>
    <property type="project" value="UniProtKB-UniRule"/>
</dbReference>
<comment type="cofactor">
    <cofactor evidence="7">
        <name>Mg(2+)</name>
        <dbReference type="ChEBI" id="CHEBI:18420"/>
    </cofactor>
</comment>
<dbReference type="Pfam" id="PF00692">
    <property type="entry name" value="dUTPase"/>
    <property type="match status" value="1"/>
</dbReference>
<dbReference type="EC" id="3.6.1.23" evidence="7"/>
<dbReference type="RefSeq" id="WP_154553545.1">
    <property type="nucleotide sequence ID" value="NZ_JAQXUZ010000021.1"/>
</dbReference>
<comment type="caution">
    <text evidence="9">The sequence shown here is derived from an EMBL/GenBank/DDBJ whole genome shotgun (WGS) entry which is preliminary data.</text>
</comment>
<dbReference type="HAMAP" id="MF_00116">
    <property type="entry name" value="dUTPase_bact"/>
    <property type="match status" value="1"/>
</dbReference>
<evidence type="ECO:0000256" key="7">
    <source>
        <dbReference type="HAMAP-Rule" id="MF_00116"/>
    </source>
</evidence>
<evidence type="ECO:0000256" key="5">
    <source>
        <dbReference type="ARBA" id="ARBA00023080"/>
    </source>
</evidence>
<accession>A0A6N7X3A8</accession>
<dbReference type="NCBIfam" id="TIGR00576">
    <property type="entry name" value="dut"/>
    <property type="match status" value="1"/>
</dbReference>
<feature type="binding site" evidence="7">
    <location>
        <begin position="62"/>
        <end position="64"/>
    </location>
    <ligand>
        <name>substrate</name>
    </ligand>
</feature>
<evidence type="ECO:0000313" key="10">
    <source>
        <dbReference type="Proteomes" id="UP000469424"/>
    </source>
</evidence>
<dbReference type="UniPathway" id="UPA00610">
    <property type="reaction ID" value="UER00666"/>
</dbReference>
<dbReference type="InterPro" id="IPR033704">
    <property type="entry name" value="dUTPase_trimeric"/>
</dbReference>
<dbReference type="SUPFAM" id="SSF51283">
    <property type="entry name" value="dUTPase-like"/>
    <property type="match status" value="1"/>
</dbReference>
<dbReference type="GO" id="GO:0046081">
    <property type="term" value="P:dUTP catabolic process"/>
    <property type="evidence" value="ECO:0007669"/>
    <property type="project" value="InterPro"/>
</dbReference>
<dbReference type="InterPro" id="IPR008181">
    <property type="entry name" value="dUTPase"/>
</dbReference>
<organism evidence="9 10">
    <name type="scientific">Mogibacterium kristiansenii</name>
    <dbReference type="NCBI Taxonomy" id="2606708"/>
    <lineage>
        <taxon>Bacteria</taxon>
        <taxon>Bacillati</taxon>
        <taxon>Bacillota</taxon>
        <taxon>Clostridia</taxon>
        <taxon>Peptostreptococcales</taxon>
        <taxon>Anaerovoracaceae</taxon>
        <taxon>Mogibacterium</taxon>
    </lineage>
</organism>
<dbReference type="InterPro" id="IPR036157">
    <property type="entry name" value="dUTPase-like_sf"/>
</dbReference>
<evidence type="ECO:0000256" key="3">
    <source>
        <dbReference type="ARBA" id="ARBA00022801"/>
    </source>
</evidence>
<feature type="binding site" evidence="7">
    <location>
        <position position="75"/>
    </location>
    <ligand>
        <name>substrate</name>
    </ligand>
</feature>
<dbReference type="EMBL" id="VUNA01000002">
    <property type="protein sequence ID" value="MST69980.1"/>
    <property type="molecule type" value="Genomic_DNA"/>
</dbReference>
<sequence>MKLRIISESGNVPAYATEGASGMDLKAYLQEPMVLQPMERRLVPTGIYVEIPQGYEGQVRARSGLAIKKGIGLVNGIGTIDSDYRGELKVPLINWGSEPFEIQNGDRIAQLVIAKYERVEVEVTTELQDTVRGEGGFGHTGIKG</sequence>
<evidence type="ECO:0000256" key="1">
    <source>
        <dbReference type="ARBA" id="ARBA00006581"/>
    </source>
</evidence>
<dbReference type="FunFam" id="2.70.40.10:FF:000002">
    <property type="entry name" value="dUTP diphosphatase"/>
    <property type="match status" value="1"/>
</dbReference>
<keyword evidence="5 7" id="KW-0546">Nucleotide metabolism</keyword>
<evidence type="ECO:0000256" key="6">
    <source>
        <dbReference type="ARBA" id="ARBA00047686"/>
    </source>
</evidence>
<dbReference type="PANTHER" id="PTHR11241:SF0">
    <property type="entry name" value="DEOXYURIDINE 5'-TRIPHOSPHATE NUCLEOTIDOHYDROLASE"/>
    <property type="match status" value="1"/>
</dbReference>
<evidence type="ECO:0000313" key="9">
    <source>
        <dbReference type="EMBL" id="MST69980.1"/>
    </source>
</evidence>
<dbReference type="InterPro" id="IPR029054">
    <property type="entry name" value="dUTPase-like"/>
</dbReference>
<evidence type="ECO:0000256" key="4">
    <source>
        <dbReference type="ARBA" id="ARBA00022842"/>
    </source>
</evidence>
<dbReference type="AlphaFoldDB" id="A0A6N7X3A8"/>
<protein>
    <recommendedName>
        <fullName evidence="7">Deoxyuridine 5'-triphosphate nucleotidohydrolase</fullName>
        <shortName evidence="7">dUTPase</shortName>
        <ecNumber evidence="7">3.6.1.23</ecNumber>
    </recommendedName>
    <alternativeName>
        <fullName evidence="7">dUTP pyrophosphatase</fullName>
    </alternativeName>
</protein>
<evidence type="ECO:0000259" key="8">
    <source>
        <dbReference type="Pfam" id="PF00692"/>
    </source>
</evidence>
<keyword evidence="4 7" id="KW-0460">Magnesium</keyword>
<comment type="pathway">
    <text evidence="7">Pyrimidine metabolism; dUMP biosynthesis; dUMP from dCTP (dUTP route): step 2/2.</text>
</comment>
<dbReference type="CDD" id="cd07557">
    <property type="entry name" value="trimeric_dUTPase"/>
    <property type="match status" value="1"/>
</dbReference>
<reference evidence="9 10" key="1">
    <citation type="submission" date="2019-08" db="EMBL/GenBank/DDBJ databases">
        <title>In-depth cultivation of the pig gut microbiome towards novel bacterial diversity and tailored functional studies.</title>
        <authorList>
            <person name="Wylensek D."/>
            <person name="Hitch T.C.A."/>
            <person name="Clavel T."/>
        </authorList>
    </citation>
    <scope>NUCLEOTIDE SEQUENCE [LARGE SCALE GENOMIC DNA]</scope>
    <source>
        <strain evidence="9 10">WCA-MUC-591-APC-4B</strain>
    </source>
</reference>
<dbReference type="GO" id="GO:0004170">
    <property type="term" value="F:dUTP diphosphatase activity"/>
    <property type="evidence" value="ECO:0007669"/>
    <property type="project" value="UniProtKB-UniRule"/>
</dbReference>
<name>A0A6N7X3A8_9FIRM</name>
<dbReference type="Proteomes" id="UP000469424">
    <property type="component" value="Unassembled WGS sequence"/>
</dbReference>
<dbReference type="PANTHER" id="PTHR11241">
    <property type="entry name" value="DEOXYURIDINE 5'-TRIPHOSPHATE NUCLEOTIDOHYDROLASE"/>
    <property type="match status" value="1"/>
</dbReference>
<feature type="domain" description="dUTPase-like" evidence="8">
    <location>
        <begin position="11"/>
        <end position="141"/>
    </location>
</feature>
<proteinExistence type="inferred from homology"/>
<keyword evidence="10" id="KW-1185">Reference proteome</keyword>
<dbReference type="GO" id="GO:0000287">
    <property type="term" value="F:magnesium ion binding"/>
    <property type="evidence" value="ECO:0007669"/>
    <property type="project" value="UniProtKB-UniRule"/>
</dbReference>
<feature type="binding site" evidence="7">
    <location>
        <begin position="79"/>
        <end position="81"/>
    </location>
    <ligand>
        <name>substrate</name>
    </ligand>
</feature>
<dbReference type="NCBIfam" id="NF001862">
    <property type="entry name" value="PRK00601.1"/>
    <property type="match status" value="1"/>
</dbReference>
<keyword evidence="2 7" id="KW-0479">Metal-binding</keyword>
<comment type="caution">
    <text evidence="7">Lacks conserved residue(s) required for the propagation of feature annotation.</text>
</comment>
<comment type="similarity">
    <text evidence="1 7">Belongs to the dUTPase family.</text>
</comment>
<keyword evidence="3 7" id="KW-0378">Hydrolase</keyword>